<dbReference type="AlphaFoldDB" id="A0A834WGY3"/>
<sequence>MGPAAIAQFGSPFIKSKQGPGSCTAVIELL</sequence>
<gene>
    <name evidence="1" type="ORF">G2W53_024431</name>
</gene>
<evidence type="ECO:0000313" key="1">
    <source>
        <dbReference type="EMBL" id="KAF7818976.1"/>
    </source>
</evidence>
<proteinExistence type="predicted"/>
<reference evidence="1" key="1">
    <citation type="submission" date="2020-09" db="EMBL/GenBank/DDBJ databases">
        <title>Genome-Enabled Discovery of Anthraquinone Biosynthesis in Senna tora.</title>
        <authorList>
            <person name="Kang S.-H."/>
            <person name="Pandey R.P."/>
            <person name="Lee C.-M."/>
            <person name="Sim J.-S."/>
            <person name="Jeong J.-T."/>
            <person name="Choi B.-S."/>
            <person name="Jung M."/>
            <person name="Ginzburg D."/>
            <person name="Zhao K."/>
            <person name="Won S.Y."/>
            <person name="Oh T.-J."/>
            <person name="Yu Y."/>
            <person name="Kim N.-H."/>
            <person name="Lee O.R."/>
            <person name="Lee T.-H."/>
            <person name="Bashyal P."/>
            <person name="Kim T.-S."/>
            <person name="Lee W.-H."/>
            <person name="Kawkins C."/>
            <person name="Kim C.-K."/>
            <person name="Kim J.S."/>
            <person name="Ahn B.O."/>
            <person name="Rhee S.Y."/>
            <person name="Sohng J.K."/>
        </authorList>
    </citation>
    <scope>NUCLEOTIDE SEQUENCE</scope>
    <source>
        <tissue evidence="1">Leaf</tissue>
    </source>
</reference>
<accession>A0A834WGY3</accession>
<organism evidence="1 2">
    <name type="scientific">Senna tora</name>
    <dbReference type="NCBI Taxonomy" id="362788"/>
    <lineage>
        <taxon>Eukaryota</taxon>
        <taxon>Viridiplantae</taxon>
        <taxon>Streptophyta</taxon>
        <taxon>Embryophyta</taxon>
        <taxon>Tracheophyta</taxon>
        <taxon>Spermatophyta</taxon>
        <taxon>Magnoliopsida</taxon>
        <taxon>eudicotyledons</taxon>
        <taxon>Gunneridae</taxon>
        <taxon>Pentapetalae</taxon>
        <taxon>rosids</taxon>
        <taxon>fabids</taxon>
        <taxon>Fabales</taxon>
        <taxon>Fabaceae</taxon>
        <taxon>Caesalpinioideae</taxon>
        <taxon>Cassia clade</taxon>
        <taxon>Senna</taxon>
    </lineage>
</organism>
<name>A0A834WGY3_9FABA</name>
<dbReference type="Proteomes" id="UP000634136">
    <property type="component" value="Unassembled WGS sequence"/>
</dbReference>
<comment type="caution">
    <text evidence="1">The sequence shown here is derived from an EMBL/GenBank/DDBJ whole genome shotgun (WGS) entry which is preliminary data.</text>
</comment>
<dbReference type="EMBL" id="JAAIUW010000008">
    <property type="protein sequence ID" value="KAF7818976.1"/>
    <property type="molecule type" value="Genomic_DNA"/>
</dbReference>
<protein>
    <submittedName>
        <fullName evidence="1">Uncharacterized protein</fullName>
    </submittedName>
</protein>
<keyword evidence="2" id="KW-1185">Reference proteome</keyword>
<evidence type="ECO:0000313" key="2">
    <source>
        <dbReference type="Proteomes" id="UP000634136"/>
    </source>
</evidence>